<feature type="compositionally biased region" description="Polar residues" evidence="1">
    <location>
        <begin position="73"/>
        <end position="87"/>
    </location>
</feature>
<evidence type="ECO:0000313" key="2">
    <source>
        <dbReference type="EMBL" id="KAG2399492.1"/>
    </source>
</evidence>
<proteinExistence type="predicted"/>
<name>A0A8T0KKD2_PHAAN</name>
<sequence length="87" mass="9458">MLTSMKLINMRSFSVVLNIILDLNDVDVIGNVDAIISTLPLTSNMLLLYILANDIGMEDQDSKSSQHRKMLFSGTSTSSGPGLKGQQ</sequence>
<evidence type="ECO:0000256" key="1">
    <source>
        <dbReference type="SAM" id="MobiDB-lite"/>
    </source>
</evidence>
<gene>
    <name evidence="2" type="ORF">HKW66_Vig0080260</name>
</gene>
<dbReference type="EMBL" id="JABFOF010000004">
    <property type="protein sequence ID" value="KAG2399492.1"/>
    <property type="molecule type" value="Genomic_DNA"/>
</dbReference>
<comment type="caution">
    <text evidence="2">The sequence shown here is derived from an EMBL/GenBank/DDBJ whole genome shotgun (WGS) entry which is preliminary data.</text>
</comment>
<evidence type="ECO:0000313" key="3">
    <source>
        <dbReference type="Proteomes" id="UP000743370"/>
    </source>
</evidence>
<protein>
    <submittedName>
        <fullName evidence="2">Uncharacterized protein</fullName>
    </submittedName>
</protein>
<reference evidence="2 3" key="1">
    <citation type="submission" date="2020-05" db="EMBL/GenBank/DDBJ databases">
        <title>Vigna angularis (adzuki bean) Var. LongXiaoDou No. 4 denovo assembly.</title>
        <authorList>
            <person name="Xiang H."/>
        </authorList>
    </citation>
    <scope>NUCLEOTIDE SEQUENCE [LARGE SCALE GENOMIC DNA]</scope>
    <source>
        <tissue evidence="2">Leaf</tissue>
    </source>
</reference>
<accession>A0A8T0KKD2</accession>
<feature type="region of interest" description="Disordered" evidence="1">
    <location>
        <begin position="60"/>
        <end position="87"/>
    </location>
</feature>
<dbReference type="AlphaFoldDB" id="A0A8T0KKD2"/>
<dbReference type="Proteomes" id="UP000743370">
    <property type="component" value="Unassembled WGS sequence"/>
</dbReference>
<organism evidence="2 3">
    <name type="scientific">Phaseolus angularis</name>
    <name type="common">Azuki bean</name>
    <name type="synonym">Vigna angularis</name>
    <dbReference type="NCBI Taxonomy" id="3914"/>
    <lineage>
        <taxon>Eukaryota</taxon>
        <taxon>Viridiplantae</taxon>
        <taxon>Streptophyta</taxon>
        <taxon>Embryophyta</taxon>
        <taxon>Tracheophyta</taxon>
        <taxon>Spermatophyta</taxon>
        <taxon>Magnoliopsida</taxon>
        <taxon>eudicotyledons</taxon>
        <taxon>Gunneridae</taxon>
        <taxon>Pentapetalae</taxon>
        <taxon>rosids</taxon>
        <taxon>fabids</taxon>
        <taxon>Fabales</taxon>
        <taxon>Fabaceae</taxon>
        <taxon>Papilionoideae</taxon>
        <taxon>50 kb inversion clade</taxon>
        <taxon>NPAAA clade</taxon>
        <taxon>indigoferoid/millettioid clade</taxon>
        <taxon>Phaseoleae</taxon>
        <taxon>Vigna</taxon>
    </lineage>
</organism>